<name>A0A7C4TRK6_UNCKA</name>
<accession>A0A7C4TRK6</accession>
<protein>
    <recommendedName>
        <fullName evidence="3">DUF948 domain-containing protein</fullName>
    </recommendedName>
</protein>
<sequence length="85" mass="9302">MDIQAILILILAVLTINLVVVGVYVILVLRELRETIKKANIVLENATSVSSLVSNPFGALSSFVSAFIEGYKAIKEVKTIRSLRD</sequence>
<proteinExistence type="predicted"/>
<evidence type="ECO:0008006" key="3">
    <source>
        <dbReference type="Google" id="ProtNLM"/>
    </source>
</evidence>
<keyword evidence="1" id="KW-0812">Transmembrane</keyword>
<keyword evidence="1" id="KW-0472">Membrane</keyword>
<keyword evidence="1" id="KW-1133">Transmembrane helix</keyword>
<gene>
    <name evidence="2" type="ORF">ENR63_01345</name>
</gene>
<organism evidence="2">
    <name type="scientific">candidate division WWE3 bacterium</name>
    <dbReference type="NCBI Taxonomy" id="2053526"/>
    <lineage>
        <taxon>Bacteria</taxon>
        <taxon>Katanobacteria</taxon>
    </lineage>
</organism>
<reference evidence="2" key="1">
    <citation type="journal article" date="2020" name="mSystems">
        <title>Genome- and Community-Level Interaction Insights into Carbon Utilization and Element Cycling Functions of Hydrothermarchaeota in Hydrothermal Sediment.</title>
        <authorList>
            <person name="Zhou Z."/>
            <person name="Liu Y."/>
            <person name="Xu W."/>
            <person name="Pan J."/>
            <person name="Luo Z.H."/>
            <person name="Li M."/>
        </authorList>
    </citation>
    <scope>NUCLEOTIDE SEQUENCE [LARGE SCALE GENOMIC DNA]</scope>
    <source>
        <strain evidence="2">SpSt-417</strain>
    </source>
</reference>
<dbReference type="EMBL" id="DSRT01000070">
    <property type="protein sequence ID" value="HGW29551.1"/>
    <property type="molecule type" value="Genomic_DNA"/>
</dbReference>
<evidence type="ECO:0000256" key="1">
    <source>
        <dbReference type="SAM" id="Phobius"/>
    </source>
</evidence>
<comment type="caution">
    <text evidence="2">The sequence shown here is derived from an EMBL/GenBank/DDBJ whole genome shotgun (WGS) entry which is preliminary data.</text>
</comment>
<feature type="transmembrane region" description="Helical" evidence="1">
    <location>
        <begin position="6"/>
        <end position="29"/>
    </location>
</feature>
<dbReference type="AlphaFoldDB" id="A0A7C4TRK6"/>
<evidence type="ECO:0000313" key="2">
    <source>
        <dbReference type="EMBL" id="HGW29551.1"/>
    </source>
</evidence>